<dbReference type="Gene3D" id="3.40.630.30">
    <property type="match status" value="1"/>
</dbReference>
<evidence type="ECO:0000256" key="9">
    <source>
        <dbReference type="ARBA" id="ARBA00045724"/>
    </source>
</evidence>
<evidence type="ECO:0000256" key="4">
    <source>
        <dbReference type="ARBA" id="ARBA00023098"/>
    </source>
</evidence>
<evidence type="ECO:0000313" key="12">
    <source>
        <dbReference type="Proteomes" id="UP001057498"/>
    </source>
</evidence>
<dbReference type="EC" id="2.3.2.30" evidence="7"/>
<dbReference type="InterPro" id="IPR016181">
    <property type="entry name" value="Acyl_CoA_acyltransferase"/>
</dbReference>
<dbReference type="RefSeq" id="WP_251971183.1">
    <property type="nucleotide sequence ID" value="NZ_AP025730.1"/>
</dbReference>
<evidence type="ECO:0000256" key="3">
    <source>
        <dbReference type="ARBA" id="ARBA00022679"/>
    </source>
</evidence>
<comment type="pathway">
    <text evidence="1">Lipid metabolism.</text>
</comment>
<dbReference type="Pfam" id="PF13444">
    <property type="entry name" value="Acetyltransf_5"/>
    <property type="match status" value="1"/>
</dbReference>
<dbReference type="EMBL" id="AP025730">
    <property type="protein sequence ID" value="BDI08045.1"/>
    <property type="molecule type" value="Genomic_DNA"/>
</dbReference>
<dbReference type="Proteomes" id="UP001057498">
    <property type="component" value="Chromosome"/>
</dbReference>
<organism evidence="11 12">
    <name type="scientific">Sphaerotilus microaerophilus</name>
    <dbReference type="NCBI Taxonomy" id="2914710"/>
    <lineage>
        <taxon>Bacteria</taxon>
        <taxon>Pseudomonadati</taxon>
        <taxon>Pseudomonadota</taxon>
        <taxon>Betaproteobacteria</taxon>
        <taxon>Burkholderiales</taxon>
        <taxon>Sphaerotilaceae</taxon>
        <taxon>Sphaerotilus</taxon>
    </lineage>
</organism>
<evidence type="ECO:0000256" key="7">
    <source>
        <dbReference type="ARBA" id="ARBA00039058"/>
    </source>
</evidence>
<dbReference type="PANTHER" id="PTHR37323:SF1">
    <property type="entry name" value="L-ORNITHINE N(ALPHA)-ACYLTRANSFERASE"/>
    <property type="match status" value="1"/>
</dbReference>
<gene>
    <name evidence="11" type="ORF">CATMQ487_50150</name>
</gene>
<evidence type="ECO:0000256" key="1">
    <source>
        <dbReference type="ARBA" id="ARBA00005189"/>
    </source>
</evidence>
<keyword evidence="12" id="KW-1185">Reference proteome</keyword>
<keyword evidence="2" id="KW-0444">Lipid biosynthesis</keyword>
<dbReference type="PANTHER" id="PTHR37323">
    <property type="entry name" value="GCN5-RELATED N-ACETYLTRANSFERASE"/>
    <property type="match status" value="1"/>
</dbReference>
<dbReference type="SUPFAM" id="SSF55729">
    <property type="entry name" value="Acyl-CoA N-acyltransferases (Nat)"/>
    <property type="match status" value="1"/>
</dbReference>
<protein>
    <recommendedName>
        <fullName evidence="8">L-ornithine N(alpha)-acyltransferase</fullName>
        <ecNumber evidence="7">2.3.2.30</ecNumber>
    </recommendedName>
</protein>
<comment type="similarity">
    <text evidence="6">Belongs to the acetyltransferase family. OlsB subfamily.</text>
</comment>
<evidence type="ECO:0000256" key="5">
    <source>
        <dbReference type="ARBA" id="ARBA00023315"/>
    </source>
</evidence>
<comment type="function">
    <text evidence="9">Catalyzes the first step in the biosynthesis of ornithine lipids, which are phosphorus-free membrane lipids. Catalyzes the 3-hydroxyacyl-acyl carrier protein-dependent acylation of ornithine to form lyso-ornithine lipid (LOL).</text>
</comment>
<dbReference type="InterPro" id="IPR052351">
    <property type="entry name" value="Ornithine_N-alpha-AT"/>
</dbReference>
<keyword evidence="4" id="KW-0443">Lipid metabolism</keyword>
<reference evidence="11" key="1">
    <citation type="submission" date="2022-04" db="EMBL/GenBank/DDBJ databases">
        <title>Whole genome sequence of Sphaerotilus sp. FB-5.</title>
        <authorList>
            <person name="Takeda M."/>
            <person name="Narihara S."/>
            <person name="Akimoto M."/>
            <person name="Akimoto R."/>
            <person name="Nishiyashiki S."/>
            <person name="Murakami T."/>
        </authorList>
    </citation>
    <scope>NUCLEOTIDE SEQUENCE</scope>
    <source>
        <strain evidence="11">FB-5</strain>
    </source>
</reference>
<comment type="catalytic activity">
    <reaction evidence="10">
        <text>a (3R)-hydroxyacyl-[ACP] + L-ornithine = a lyso-ornithine lipid + holo-[ACP] + H(+)</text>
        <dbReference type="Rhea" id="RHEA:20633"/>
        <dbReference type="Rhea" id="RHEA-COMP:9685"/>
        <dbReference type="Rhea" id="RHEA-COMP:9945"/>
        <dbReference type="ChEBI" id="CHEBI:15378"/>
        <dbReference type="ChEBI" id="CHEBI:46911"/>
        <dbReference type="ChEBI" id="CHEBI:64479"/>
        <dbReference type="ChEBI" id="CHEBI:78827"/>
        <dbReference type="ChEBI" id="CHEBI:138482"/>
        <dbReference type="EC" id="2.3.2.30"/>
    </reaction>
    <physiologicalReaction direction="left-to-right" evidence="10">
        <dbReference type="Rhea" id="RHEA:20634"/>
    </physiologicalReaction>
</comment>
<keyword evidence="5" id="KW-0012">Acyltransferase</keyword>
<evidence type="ECO:0000256" key="8">
    <source>
        <dbReference type="ARBA" id="ARBA00039866"/>
    </source>
</evidence>
<evidence type="ECO:0000313" key="11">
    <source>
        <dbReference type="EMBL" id="BDI08045.1"/>
    </source>
</evidence>
<name>A0ABN6PS91_9BURK</name>
<sequence>MRDLPQPTLPFSLIGTPLRRARLRSPALLTRAPALPAPAVAKAAPASPATAACAQPLQAVWARSADEIEEAQRLRWQVFAGEMGARLNNLPGTPAGLDRDLFDAHCEHLLVRDATSADSEVIGTYRVMTPAAARRVGGWYSDTEFDLTRLRHLMPRMAELGRSCVHADHRQGGVIMTLWGALAGFMVRNGLDTMIGCASISMRDGGHVAASVWEQVRRTHLAPIEHQVMPRLPLPVEDLDSGLSVEIPPLIKGYLRCGAKVLGPPAWDPDFNTADLPIMMRLRDLPARYRRHFLGE</sequence>
<accession>A0ABN6PS91</accession>
<evidence type="ECO:0000256" key="10">
    <source>
        <dbReference type="ARBA" id="ARBA00047785"/>
    </source>
</evidence>
<keyword evidence="3" id="KW-0808">Transferase</keyword>
<proteinExistence type="inferred from homology"/>
<evidence type="ECO:0000256" key="6">
    <source>
        <dbReference type="ARBA" id="ARBA00038095"/>
    </source>
</evidence>
<evidence type="ECO:0000256" key="2">
    <source>
        <dbReference type="ARBA" id="ARBA00022516"/>
    </source>
</evidence>